<reference evidence="2" key="1">
    <citation type="submission" date="2013-03" db="EMBL/GenBank/DDBJ databases">
        <title>Draft genome sequence of Bacillus firmus DS1.</title>
        <authorList>
            <person name="Peng D."/>
            <person name="Zhu L."/>
            <person name="Sun M."/>
        </authorList>
    </citation>
    <scope>NUCLEOTIDE SEQUENCE [LARGE SCALE GENOMIC DNA]</scope>
    <source>
        <strain evidence="2">DS1</strain>
    </source>
</reference>
<reference evidence="1 2" key="2">
    <citation type="journal article" date="2016" name="Sci. Rep.">
        <title>A novel serine protease, Sep1, from Bacillus firmus DS-1 has nematicidal activity and degrades multiple intestinal-associated nematode proteins.</title>
        <authorList>
            <person name="Geng C."/>
            <person name="Nie X."/>
            <person name="Tang Z."/>
            <person name="Zhang Y."/>
            <person name="Lin J."/>
            <person name="Sun M."/>
            <person name="Peng D."/>
        </authorList>
    </citation>
    <scope>NUCLEOTIDE SEQUENCE [LARGE SCALE GENOMIC DNA]</scope>
    <source>
        <strain evidence="1 2">DS1</strain>
    </source>
</reference>
<dbReference type="PATRIC" id="fig|1307436.3.peg.5237"/>
<dbReference type="AlphaFoldDB" id="W7KYD4"/>
<evidence type="ECO:0000313" key="2">
    <source>
        <dbReference type="Proteomes" id="UP000019270"/>
    </source>
</evidence>
<sequence>MNRIIILNRLSLAIFKGDKMKVVIQTILNVEGNRGFRNGEFHVKDLEFKEDPDFAVAVVAYEWIQQQKRETGQRETIIEKVTWNEKNDITQIVREIEPVIPEDNLPF</sequence>
<dbReference type="eggNOG" id="ENOG5030P1B">
    <property type="taxonomic scope" value="Bacteria"/>
</dbReference>
<comment type="caution">
    <text evidence="1">The sequence shown here is derived from an EMBL/GenBank/DDBJ whole genome shotgun (WGS) entry which is preliminary data.</text>
</comment>
<accession>W7KYD4</accession>
<gene>
    <name evidence="1" type="ORF">PBF_24618</name>
</gene>
<dbReference type="Proteomes" id="UP000019270">
    <property type="component" value="Unassembled WGS sequence"/>
</dbReference>
<protein>
    <submittedName>
        <fullName evidence="1">Uncharacterized protein</fullName>
    </submittedName>
</protein>
<organism evidence="1 2">
    <name type="scientific">Cytobacillus firmus DS1</name>
    <dbReference type="NCBI Taxonomy" id="1307436"/>
    <lineage>
        <taxon>Bacteria</taxon>
        <taxon>Bacillati</taxon>
        <taxon>Bacillota</taxon>
        <taxon>Bacilli</taxon>
        <taxon>Bacillales</taxon>
        <taxon>Bacillaceae</taxon>
        <taxon>Cytobacillus</taxon>
    </lineage>
</organism>
<name>W7KYD4_CYTFI</name>
<proteinExistence type="predicted"/>
<dbReference type="EMBL" id="APVL01000048">
    <property type="protein sequence ID" value="EWG08371.1"/>
    <property type="molecule type" value="Genomic_DNA"/>
</dbReference>
<evidence type="ECO:0000313" key="1">
    <source>
        <dbReference type="EMBL" id="EWG08371.1"/>
    </source>
</evidence>